<geneLocation type="plasmid" evidence="2">
    <name>pMk2239A</name>
</geneLocation>
<sequence>MVQKITTNHRSPGFVAGIYPHRAMVDRFYAAALDHGGRDDGAPGLRPDYDANYYGAFVRDPDGHKIEAVTYSAK</sequence>
<name>A0AAU8DGQ9_9HYPH</name>
<proteinExistence type="predicted"/>
<dbReference type="Gene3D" id="3.10.180.10">
    <property type="entry name" value="2,3-Dihydroxybiphenyl 1,2-Dioxygenase, domain 1"/>
    <property type="match status" value="1"/>
</dbReference>
<gene>
    <name evidence="2" type="ORF">ABVK49_29650</name>
</gene>
<dbReference type="PANTHER" id="PTHR35006">
    <property type="entry name" value="GLYOXALASE FAMILY PROTEIN (AFU_ORTHOLOGUE AFUA_5G14830)"/>
    <property type="match status" value="1"/>
</dbReference>
<dbReference type="InterPro" id="IPR004360">
    <property type="entry name" value="Glyas_Fos-R_dOase_dom"/>
</dbReference>
<dbReference type="AlphaFoldDB" id="A0AAU8DGQ9"/>
<dbReference type="Pfam" id="PF00903">
    <property type="entry name" value="Glyoxalase"/>
    <property type="match status" value="1"/>
</dbReference>
<organism evidence="2">
    <name type="scientific">Mesorhizobium sp. WSM2239</name>
    <dbReference type="NCBI Taxonomy" id="3228852"/>
    <lineage>
        <taxon>Bacteria</taxon>
        <taxon>Pseudomonadati</taxon>
        <taxon>Pseudomonadota</taxon>
        <taxon>Alphaproteobacteria</taxon>
        <taxon>Hyphomicrobiales</taxon>
        <taxon>Phyllobacteriaceae</taxon>
        <taxon>Mesorhizobium</taxon>
    </lineage>
</organism>
<evidence type="ECO:0000259" key="1">
    <source>
        <dbReference type="Pfam" id="PF00903"/>
    </source>
</evidence>
<dbReference type="EMBL" id="CP159252">
    <property type="protein sequence ID" value="XCG58608.1"/>
    <property type="molecule type" value="Genomic_DNA"/>
</dbReference>
<accession>A0AAU8DGQ9</accession>
<keyword evidence="2" id="KW-0614">Plasmid</keyword>
<evidence type="ECO:0000313" key="2">
    <source>
        <dbReference type="EMBL" id="XCG58608.1"/>
    </source>
</evidence>
<dbReference type="PANTHER" id="PTHR35006:SF2">
    <property type="entry name" value="GLYOXALASE FAMILY PROTEIN (AFU_ORTHOLOGUE AFUA_5G14830)"/>
    <property type="match status" value="1"/>
</dbReference>
<dbReference type="InterPro" id="IPR029068">
    <property type="entry name" value="Glyas_Bleomycin-R_OHBP_Dase"/>
</dbReference>
<dbReference type="SUPFAM" id="SSF54593">
    <property type="entry name" value="Glyoxalase/Bleomycin resistance protein/Dihydroxybiphenyl dioxygenase"/>
    <property type="match status" value="1"/>
</dbReference>
<protein>
    <submittedName>
        <fullName evidence="2">VOC family protein</fullName>
    </submittedName>
</protein>
<reference evidence="2" key="1">
    <citation type="submission" date="2024-06" db="EMBL/GenBank/DDBJ databases">
        <title>Mesorhizobium karijinii sp. nov., a symbiont of the iconic Swainsona formosa from arid Australia.</title>
        <authorList>
            <person name="Hill Y.J."/>
            <person name="Watkin E.L.J."/>
            <person name="O'Hara G.W."/>
            <person name="Terpolilli J."/>
            <person name="Tye M.L."/>
            <person name="Kohlmeier M.G."/>
        </authorList>
    </citation>
    <scope>NUCLEOTIDE SEQUENCE</scope>
    <source>
        <strain evidence="2">WSM2239</strain>
        <plasmid evidence="2">pMk2239A</plasmid>
    </source>
</reference>
<feature type="domain" description="Glyoxalase/fosfomycin resistance/dioxygenase" evidence="1">
    <location>
        <begin position="6"/>
        <end position="67"/>
    </location>
</feature>
<dbReference type="RefSeq" id="WP_353646571.1">
    <property type="nucleotide sequence ID" value="NZ_CP159252.1"/>
</dbReference>